<keyword evidence="2" id="KW-1185">Reference proteome</keyword>
<dbReference type="AlphaFoldDB" id="A0AAV0WBW8"/>
<organism evidence="1 2">
    <name type="scientific">Macrosiphum euphorbiae</name>
    <name type="common">potato aphid</name>
    <dbReference type="NCBI Taxonomy" id="13131"/>
    <lineage>
        <taxon>Eukaryota</taxon>
        <taxon>Metazoa</taxon>
        <taxon>Ecdysozoa</taxon>
        <taxon>Arthropoda</taxon>
        <taxon>Hexapoda</taxon>
        <taxon>Insecta</taxon>
        <taxon>Pterygota</taxon>
        <taxon>Neoptera</taxon>
        <taxon>Paraneoptera</taxon>
        <taxon>Hemiptera</taxon>
        <taxon>Sternorrhyncha</taxon>
        <taxon>Aphidomorpha</taxon>
        <taxon>Aphidoidea</taxon>
        <taxon>Aphididae</taxon>
        <taxon>Macrosiphini</taxon>
        <taxon>Macrosiphum</taxon>
    </lineage>
</organism>
<evidence type="ECO:0000313" key="1">
    <source>
        <dbReference type="EMBL" id="CAI6353262.1"/>
    </source>
</evidence>
<dbReference type="Proteomes" id="UP001160148">
    <property type="component" value="Unassembled WGS sequence"/>
</dbReference>
<proteinExistence type="predicted"/>
<name>A0AAV0WBW8_9HEMI</name>
<gene>
    <name evidence="1" type="ORF">MEUPH1_LOCUS9403</name>
</gene>
<dbReference type="EMBL" id="CARXXK010000002">
    <property type="protein sequence ID" value="CAI6353262.1"/>
    <property type="molecule type" value="Genomic_DNA"/>
</dbReference>
<accession>A0AAV0WBW8</accession>
<sequence length="431" mass="49006">MSSFYSSSQRLQSNVCSYRYPSYLMKVSPPQVGPNFDPNNMLLLPKICNKYYVRKNNNSVMDNNHYVDDLSVKSTVELNDTTSMKLTGNEFKMMKKATDDYGGFESCSNHSFGSFKKSTHSNFRYPSYLMKVSPPQVCSNFDLNNMLLLPKICNKYSVRKNSNSVTNKTYCIDDLAAKSTVELNNTTSMKLTGNEFKIMNKEIDNYTGLDSGSHNSFENVQQSASHSFTYPSYPMKVSTHQVCSNLENMLMQNNKKKNGTKKSSSTMMKNSHNYFDRVCVKSSSVDVKSSNLNDNKIKTTNTPKDINQKNNCLTLTKNDLKTEGVMKMENSRNLCKIFTDFDNQVPFPTKVDEVKLFKICGKCHKGCSVDNFDWEKISNTDRIKLLEIIKQNSKNQVSYSILRNLSNNNSNQNLSISKTICPDKTQDSISI</sequence>
<reference evidence="1 2" key="1">
    <citation type="submission" date="2023-01" db="EMBL/GenBank/DDBJ databases">
        <authorList>
            <person name="Whitehead M."/>
        </authorList>
    </citation>
    <scope>NUCLEOTIDE SEQUENCE [LARGE SCALE GENOMIC DNA]</scope>
</reference>
<protein>
    <submittedName>
        <fullName evidence="1">Uncharacterized protein</fullName>
    </submittedName>
</protein>
<comment type="caution">
    <text evidence="1">The sequence shown here is derived from an EMBL/GenBank/DDBJ whole genome shotgun (WGS) entry which is preliminary data.</text>
</comment>
<evidence type="ECO:0000313" key="2">
    <source>
        <dbReference type="Proteomes" id="UP001160148"/>
    </source>
</evidence>